<dbReference type="Proteomes" id="UP000727993">
    <property type="component" value="Unassembled WGS sequence"/>
</dbReference>
<proteinExistence type="predicted"/>
<protein>
    <submittedName>
        <fullName evidence="1">Uncharacterized protein</fullName>
    </submittedName>
</protein>
<evidence type="ECO:0000313" key="1">
    <source>
        <dbReference type="EMBL" id="MBK9296682.1"/>
    </source>
</evidence>
<sequence length="106" mass="11244">MFEVRRRRDLVRELASLRRELAELKAGLADQVTTQQLVVTDGDGVERVAVRADETTGSVLVRVDSAAGETTGVELYAVEPIDDGGTADVGAAVYRAGEVAGSWPKG</sequence>
<dbReference type="AlphaFoldDB" id="A0A936TE40"/>
<dbReference type="EMBL" id="JADJZA010000004">
    <property type="protein sequence ID" value="MBK9296682.1"/>
    <property type="molecule type" value="Genomic_DNA"/>
</dbReference>
<accession>A0A936TE40</accession>
<reference evidence="1 2" key="1">
    <citation type="submission" date="2020-10" db="EMBL/GenBank/DDBJ databases">
        <title>Connecting structure to function with the recovery of over 1000 high-quality activated sludge metagenome-assembled genomes encoding full-length rRNA genes using long-read sequencing.</title>
        <authorList>
            <person name="Singleton C.M."/>
            <person name="Petriglieri F."/>
            <person name="Kristensen J.M."/>
            <person name="Kirkegaard R.H."/>
            <person name="Michaelsen T.Y."/>
            <person name="Andersen M.H."/>
            <person name="Karst S.M."/>
            <person name="Dueholm M.S."/>
            <person name="Nielsen P.H."/>
            <person name="Albertsen M."/>
        </authorList>
    </citation>
    <scope>NUCLEOTIDE SEQUENCE [LARGE SCALE GENOMIC DNA]</scope>
    <source>
        <strain evidence="1">Lyne_18-Q3-R50-59_MAXAC.006</strain>
    </source>
</reference>
<evidence type="ECO:0000313" key="2">
    <source>
        <dbReference type="Proteomes" id="UP000727993"/>
    </source>
</evidence>
<gene>
    <name evidence="1" type="ORF">IPN02_07545</name>
</gene>
<organism evidence="1 2">
    <name type="scientific">Candidatus Neomicrothrix subdominans</name>
    <dbReference type="NCBI Taxonomy" id="2954438"/>
    <lineage>
        <taxon>Bacteria</taxon>
        <taxon>Bacillati</taxon>
        <taxon>Actinomycetota</taxon>
        <taxon>Acidimicrobiia</taxon>
        <taxon>Acidimicrobiales</taxon>
        <taxon>Microthrixaceae</taxon>
        <taxon>Candidatus Neomicrothrix</taxon>
    </lineage>
</organism>
<comment type="caution">
    <text evidence="1">The sequence shown here is derived from an EMBL/GenBank/DDBJ whole genome shotgun (WGS) entry which is preliminary data.</text>
</comment>
<name>A0A936TE40_9ACTN</name>